<evidence type="ECO:0000313" key="8">
    <source>
        <dbReference type="EMBL" id="MCU4753465.1"/>
    </source>
</evidence>
<organism evidence="8 9">
    <name type="scientific">Natronosalvus hydrolyticus</name>
    <dbReference type="NCBI Taxonomy" id="2979988"/>
    <lineage>
        <taxon>Archaea</taxon>
        <taxon>Methanobacteriati</taxon>
        <taxon>Methanobacteriota</taxon>
        <taxon>Stenosarchaea group</taxon>
        <taxon>Halobacteria</taxon>
        <taxon>Halobacteriales</taxon>
        <taxon>Natrialbaceae</taxon>
        <taxon>Natronosalvus</taxon>
    </lineage>
</organism>
<dbReference type="FunFam" id="3.30.310.10:FF:000007">
    <property type="entry name" value="TATA-box-binding protein"/>
    <property type="match status" value="1"/>
</dbReference>
<evidence type="ECO:0000256" key="5">
    <source>
        <dbReference type="ARBA" id="ARBA00023163"/>
    </source>
</evidence>
<evidence type="ECO:0000256" key="2">
    <source>
        <dbReference type="ARBA" id="ARBA00022737"/>
    </source>
</evidence>
<dbReference type="AlphaFoldDB" id="A0AAP2ZBF7"/>
<dbReference type="InterPro" id="IPR033711">
    <property type="entry name" value="TBP_archaea"/>
</dbReference>
<evidence type="ECO:0000256" key="1">
    <source>
        <dbReference type="ARBA" id="ARBA00005560"/>
    </source>
</evidence>
<dbReference type="PRINTS" id="PR00686">
    <property type="entry name" value="TIFACTORIID"/>
</dbReference>
<dbReference type="GO" id="GO:0006352">
    <property type="term" value="P:DNA-templated transcription initiation"/>
    <property type="evidence" value="ECO:0007669"/>
    <property type="project" value="InterPro"/>
</dbReference>
<dbReference type="RefSeq" id="WP_342809782.1">
    <property type="nucleotide sequence ID" value="NZ_JAOPJZ010000017.1"/>
</dbReference>
<keyword evidence="5 7" id="KW-0804">Transcription</keyword>
<comment type="similarity">
    <text evidence="1 7">Belongs to the TBP family.</text>
</comment>
<dbReference type="PANTHER" id="PTHR10126">
    <property type="entry name" value="TATA-BOX BINDING PROTEIN"/>
    <property type="match status" value="1"/>
</dbReference>
<protein>
    <recommendedName>
        <fullName evidence="7">TATA-box-binding protein</fullName>
    </recommendedName>
    <alternativeName>
        <fullName evidence="7">Box A-binding protein</fullName>
        <shortName evidence="7">BAP</shortName>
    </alternativeName>
    <alternativeName>
        <fullName evidence="7">TATA sequence-binding protein</fullName>
        <shortName evidence="7">TBP</shortName>
    </alternativeName>
    <alternativeName>
        <fullName evidence="7">TATA-box factor</fullName>
    </alternativeName>
</protein>
<comment type="caution">
    <text evidence="7">Lacks conserved residue(s) required for the propagation of feature annotation.</text>
</comment>
<dbReference type="Gene3D" id="3.30.310.10">
    <property type="entry name" value="TATA-Binding Protein"/>
    <property type="match status" value="2"/>
</dbReference>
<dbReference type="InterPro" id="IPR012295">
    <property type="entry name" value="TBP_dom_sf"/>
</dbReference>
<dbReference type="SUPFAM" id="SSF55945">
    <property type="entry name" value="TATA-box binding protein-like"/>
    <property type="match status" value="2"/>
</dbReference>
<keyword evidence="2 7" id="KW-0677">Repeat</keyword>
<evidence type="ECO:0000313" key="9">
    <source>
        <dbReference type="Proteomes" id="UP001321047"/>
    </source>
</evidence>
<dbReference type="Pfam" id="PF00352">
    <property type="entry name" value="TBP"/>
    <property type="match status" value="2"/>
</dbReference>
<gene>
    <name evidence="7" type="primary">tbp</name>
    <name evidence="8" type="ORF">OB919_15985</name>
</gene>
<evidence type="ECO:0000256" key="6">
    <source>
        <dbReference type="ARBA" id="ARBA00025680"/>
    </source>
</evidence>
<dbReference type="NCBIfam" id="NF001595">
    <property type="entry name" value="PRK00394.1-5"/>
    <property type="match status" value="1"/>
</dbReference>
<accession>A0AAP2ZBF7</accession>
<name>A0AAP2ZBF7_9EURY</name>
<dbReference type="GO" id="GO:0003677">
    <property type="term" value="F:DNA binding"/>
    <property type="evidence" value="ECO:0007669"/>
    <property type="project" value="UniProtKB-KW"/>
</dbReference>
<evidence type="ECO:0000256" key="4">
    <source>
        <dbReference type="ARBA" id="ARBA00023125"/>
    </source>
</evidence>
<dbReference type="EMBL" id="JAOPJZ010000017">
    <property type="protein sequence ID" value="MCU4753465.1"/>
    <property type="molecule type" value="Genomic_DNA"/>
</dbReference>
<keyword evidence="4 7" id="KW-0238">DNA-binding</keyword>
<feature type="repeat" description="1" evidence="7">
    <location>
        <begin position="10"/>
        <end position="86"/>
    </location>
</feature>
<dbReference type="NCBIfam" id="NF001593">
    <property type="entry name" value="PRK00394.1-2"/>
    <property type="match status" value="1"/>
</dbReference>
<keyword evidence="9" id="KW-1185">Reference proteome</keyword>
<evidence type="ECO:0000256" key="7">
    <source>
        <dbReference type="HAMAP-Rule" id="MF_00408"/>
    </source>
</evidence>
<dbReference type="GO" id="GO:0003700">
    <property type="term" value="F:DNA-binding transcription factor activity"/>
    <property type="evidence" value="ECO:0007669"/>
    <property type="project" value="UniProtKB-UniRule"/>
</dbReference>
<proteinExistence type="inferred from homology"/>
<comment type="caution">
    <text evidence="8">The sequence shown here is derived from an EMBL/GenBank/DDBJ whole genome shotgun (WGS) entry which is preliminary data.</text>
</comment>
<evidence type="ECO:0000256" key="3">
    <source>
        <dbReference type="ARBA" id="ARBA00023015"/>
    </source>
</evidence>
<dbReference type="InterPro" id="IPR000814">
    <property type="entry name" value="TBP"/>
</dbReference>
<dbReference type="CDD" id="cd04518">
    <property type="entry name" value="TBP_archaea"/>
    <property type="match status" value="1"/>
</dbReference>
<sequence>MSTLTETLSTENVVGSTSIDQELDLESLADDLDSVRFDPENFPGLVYRTTDPKAASLIFRSGKLVCTGASSVDDVERAVGQTFDTLRDLGLEVPDEPDITIQNIVTSGDLGETLNLNAIAIGFGLEHVEYEPEQFPGLVYRPDDQDVVTLLFGSGKLVITGAKNPDDAEKAIESVATRLDELGLLG</sequence>
<dbReference type="FunFam" id="3.30.310.10:FF:000010">
    <property type="entry name" value="TATA-box-binding protein"/>
    <property type="match status" value="1"/>
</dbReference>
<reference evidence="8 9" key="1">
    <citation type="submission" date="2022-09" db="EMBL/GenBank/DDBJ databases">
        <title>Enrichment on poylsaccharides allowed isolation of novel metabolic and taxonomic groups of Haloarchaea.</title>
        <authorList>
            <person name="Sorokin D.Y."/>
            <person name="Elcheninov A.G."/>
            <person name="Khizhniak T.V."/>
            <person name="Kolganova T.V."/>
            <person name="Kublanov I.V."/>
        </authorList>
    </citation>
    <scope>NUCLEOTIDE SEQUENCE [LARGE SCALE GENOMIC DNA]</scope>
    <source>
        <strain evidence="8 9">AArc-curdl1</strain>
    </source>
</reference>
<dbReference type="HAMAP" id="MF_00408">
    <property type="entry name" value="TATA_bind_prot_arch"/>
    <property type="match status" value="1"/>
</dbReference>
<comment type="function">
    <text evidence="6 7">General factor that plays a role in the activation of archaeal genes transcribed by RNA polymerase. Binds specifically to the TATA box promoter element which lies close to the position of transcription initiation.</text>
</comment>
<dbReference type="Proteomes" id="UP001321047">
    <property type="component" value="Unassembled WGS sequence"/>
</dbReference>
<keyword evidence="3 7" id="KW-0805">Transcription regulation</keyword>